<feature type="region of interest" description="Disordered" evidence="1">
    <location>
        <begin position="132"/>
        <end position="208"/>
    </location>
</feature>
<protein>
    <recommendedName>
        <fullName evidence="4">DUF4283 domain-containing protein</fullName>
    </recommendedName>
</protein>
<feature type="compositionally biased region" description="Basic residues" evidence="1">
    <location>
        <begin position="323"/>
        <end position="332"/>
    </location>
</feature>
<evidence type="ECO:0000313" key="2">
    <source>
        <dbReference type="EMBL" id="CAE6073040.1"/>
    </source>
</evidence>
<dbReference type="AlphaFoldDB" id="A0A8S2AJQ7"/>
<dbReference type="EMBL" id="LR999455">
    <property type="protein sequence ID" value="CAE6073040.1"/>
    <property type="molecule type" value="Genomic_DNA"/>
</dbReference>
<organism evidence="2 3">
    <name type="scientific">Arabidopsis arenosa</name>
    <name type="common">Sand rock-cress</name>
    <name type="synonym">Cardaminopsis arenosa</name>
    <dbReference type="NCBI Taxonomy" id="38785"/>
    <lineage>
        <taxon>Eukaryota</taxon>
        <taxon>Viridiplantae</taxon>
        <taxon>Streptophyta</taxon>
        <taxon>Embryophyta</taxon>
        <taxon>Tracheophyta</taxon>
        <taxon>Spermatophyta</taxon>
        <taxon>Magnoliopsida</taxon>
        <taxon>eudicotyledons</taxon>
        <taxon>Gunneridae</taxon>
        <taxon>Pentapetalae</taxon>
        <taxon>rosids</taxon>
        <taxon>malvids</taxon>
        <taxon>Brassicales</taxon>
        <taxon>Brassicaceae</taxon>
        <taxon>Camelineae</taxon>
        <taxon>Arabidopsis</taxon>
    </lineage>
</organism>
<reference evidence="2" key="1">
    <citation type="submission" date="2021-01" db="EMBL/GenBank/DDBJ databases">
        <authorList>
            <person name="Bezrukov I."/>
        </authorList>
    </citation>
    <scope>NUCLEOTIDE SEQUENCE</scope>
</reference>
<keyword evidence="3" id="KW-1185">Reference proteome</keyword>
<feature type="compositionally biased region" description="Polar residues" evidence="1">
    <location>
        <begin position="175"/>
        <end position="204"/>
    </location>
</feature>
<feature type="compositionally biased region" description="Polar residues" evidence="1">
    <location>
        <begin position="248"/>
        <end position="265"/>
    </location>
</feature>
<sequence>MWNIMDIPMIVSKWTPFKEESQPAMKSIPLWVTLTNIPPTMFTDKGLEFLASAVGKPIRLHPKTEACVSFEEAQILVKADLTKELPQKYVFTGEEEGELDSTINYTYPWLPPRCSCCQKWGHLRDTCLSMGNKSPRKHVPESEIKKRTDEIVEQRTEQGSGEEKGDTVGVVSETAVAQLSDPANKTENADGQSWITPSKPGSTSGKKREELKFGEVSILSNSFAALGAEDEADDAQVVTTTERESTDPNKPNNTTTQELVNNQCLEETEDQNELLKGSAGTEKIQGYKPELQLRPSLPRGSKSAHKTVSMPSTQSARVNPKDRSKKVTPKHH</sequence>
<evidence type="ECO:0000313" key="3">
    <source>
        <dbReference type="Proteomes" id="UP000682877"/>
    </source>
</evidence>
<dbReference type="Proteomes" id="UP000682877">
    <property type="component" value="Chromosome 5"/>
</dbReference>
<gene>
    <name evidence="2" type="ORF">AARE701A_LOCUS12305</name>
</gene>
<feature type="region of interest" description="Disordered" evidence="1">
    <location>
        <begin position="229"/>
        <end position="332"/>
    </location>
</feature>
<dbReference type="InterPro" id="IPR040256">
    <property type="entry name" value="At4g02000-like"/>
</dbReference>
<evidence type="ECO:0008006" key="4">
    <source>
        <dbReference type="Google" id="ProtNLM"/>
    </source>
</evidence>
<evidence type="ECO:0000256" key="1">
    <source>
        <dbReference type="SAM" id="MobiDB-lite"/>
    </source>
</evidence>
<name>A0A8S2AJQ7_ARAAE</name>
<accession>A0A8S2AJQ7</accession>
<dbReference type="PANTHER" id="PTHR31286:SF148">
    <property type="entry name" value="DUF4283 DOMAIN-CONTAINING PROTEIN"/>
    <property type="match status" value="1"/>
</dbReference>
<dbReference type="PANTHER" id="PTHR31286">
    <property type="entry name" value="GLYCINE-RICH CELL WALL STRUCTURAL PROTEIN 1.8-LIKE"/>
    <property type="match status" value="1"/>
</dbReference>
<feature type="compositionally biased region" description="Basic and acidic residues" evidence="1">
    <location>
        <begin position="138"/>
        <end position="166"/>
    </location>
</feature>
<proteinExistence type="predicted"/>